<keyword evidence="3" id="KW-1003">Cell membrane</keyword>
<keyword evidence="8 9" id="KW-0472">Membrane</keyword>
<evidence type="ECO:0000256" key="3">
    <source>
        <dbReference type="ARBA" id="ARBA00022475"/>
    </source>
</evidence>
<feature type="transmembrane region" description="Helical" evidence="9">
    <location>
        <begin position="148"/>
        <end position="165"/>
    </location>
</feature>
<evidence type="ECO:0000256" key="7">
    <source>
        <dbReference type="ARBA" id="ARBA00022989"/>
    </source>
</evidence>
<dbReference type="HOGENOM" id="CLU_040393_0_0_10"/>
<evidence type="ECO:0000256" key="4">
    <source>
        <dbReference type="ARBA" id="ARBA00022597"/>
    </source>
</evidence>
<evidence type="ECO:0000256" key="2">
    <source>
        <dbReference type="ARBA" id="ARBA00022448"/>
    </source>
</evidence>
<dbReference type="PANTHER" id="PTHR37324">
    <property type="entry name" value="PTS SYSTEM GALACTITOL-SPECIFIC EIIC COMPONENT"/>
    <property type="match status" value="1"/>
</dbReference>
<evidence type="ECO:0000256" key="5">
    <source>
        <dbReference type="ARBA" id="ARBA00022683"/>
    </source>
</evidence>
<dbReference type="InterPro" id="IPR013853">
    <property type="entry name" value="EIIC-GAT"/>
</dbReference>
<feature type="transmembrane region" description="Helical" evidence="9">
    <location>
        <begin position="106"/>
        <end position="136"/>
    </location>
</feature>
<dbReference type="Pfam" id="PF03611">
    <property type="entry name" value="EIIC-GAT"/>
    <property type="match status" value="1"/>
</dbReference>
<feature type="transmembrane region" description="Helical" evidence="9">
    <location>
        <begin position="356"/>
        <end position="373"/>
    </location>
</feature>
<organism evidence="11 12">
    <name type="scientific">Xylanibacter ruminicola (strain ATCC 19189 / DSM 19721 / CIP 105475 / JCM 8958 / 23)</name>
    <name type="common">Prevotella ruminicola</name>
    <dbReference type="NCBI Taxonomy" id="264731"/>
    <lineage>
        <taxon>Bacteria</taxon>
        <taxon>Pseudomonadati</taxon>
        <taxon>Bacteroidota</taxon>
        <taxon>Bacteroidia</taxon>
        <taxon>Bacteroidales</taxon>
        <taxon>Prevotellaceae</taxon>
        <taxon>Xylanibacter</taxon>
    </lineage>
</organism>
<keyword evidence="5" id="KW-0598">Phosphotransferase system</keyword>
<dbReference type="GO" id="GO:0005886">
    <property type="term" value="C:plasma membrane"/>
    <property type="evidence" value="ECO:0007669"/>
    <property type="project" value="UniProtKB-SubCell"/>
</dbReference>
<sequence length="484" mass="52851">MSKKNVRFLVLFGKNVYLCTKNRLKTMEQVFSYIISLGASVMMPILFTIIGLCIGLKFGKSLKSGLYVGVGFVGLGIVTALLTNNFGDPLSEISRLYNLQLGVFDMGWPAAAAVAYNTAVGALIIPICLGVNFLMLITKTTRTVNIDLWNYWHFAFIGAVAYFVMDQSLAWGYFAAIVCYINTLVMADLTAPKFQGYYEGMEGISIPQPFVQSFTPFAMLVNKGLDMIPGFSKLDIDAEGLKKKFGVLGEPLVLGVIVGALIGALAQLDIKKILFLGVTMGAVMELIPRITKLFIDGLMPISEKTQEVVKKKFNGKKVYIGMSPALVIGHPTTLVVSLLLIPVTLGLAVILPGNQFLPLASLAGMFYVFVMVLPYTKGNVVKTFIVGLVALAIGLWFVTDMAPAFTQAAHTVFEQTGDNAAKIPEGFEAGALDFASSLFGWTIYKCVNNLQWVGLGVLTVFTAAMMWFNRKRIIEDEKKNHEVL</sequence>
<accession>D5ESK2</accession>
<feature type="transmembrane region" description="Helical" evidence="9">
    <location>
        <begin position="66"/>
        <end position="86"/>
    </location>
</feature>
<keyword evidence="7 9" id="KW-1133">Transmembrane helix</keyword>
<dbReference type="InterPro" id="IPR004703">
    <property type="entry name" value="PTS_sugar-sp_permease"/>
</dbReference>
<dbReference type="PROSITE" id="PS51104">
    <property type="entry name" value="PTS_EIIC_TYPE_2"/>
    <property type="match status" value="1"/>
</dbReference>
<dbReference type="KEGG" id="pru:PRU_1291"/>
<feature type="transmembrane region" description="Helical" evidence="9">
    <location>
        <begin position="274"/>
        <end position="295"/>
    </location>
</feature>
<keyword evidence="12" id="KW-1185">Reference proteome</keyword>
<evidence type="ECO:0000256" key="9">
    <source>
        <dbReference type="SAM" id="Phobius"/>
    </source>
</evidence>
<dbReference type="STRING" id="264731.PRU_1291"/>
<feature type="transmembrane region" description="Helical" evidence="9">
    <location>
        <begin position="251"/>
        <end position="268"/>
    </location>
</feature>
<keyword evidence="6 9" id="KW-0812">Transmembrane</keyword>
<dbReference type="EMBL" id="CP002006">
    <property type="protein sequence ID" value="ADE81734.1"/>
    <property type="molecule type" value="Genomic_DNA"/>
</dbReference>
<feature type="transmembrane region" description="Helical" evidence="9">
    <location>
        <begin position="30"/>
        <end position="54"/>
    </location>
</feature>
<dbReference type="AlphaFoldDB" id="D5ESK2"/>
<feature type="domain" description="PTS EIIC type-2" evidence="10">
    <location>
        <begin position="31"/>
        <end position="484"/>
    </location>
</feature>
<feature type="transmembrane region" description="Helical" evidence="9">
    <location>
        <begin position="450"/>
        <end position="469"/>
    </location>
</feature>
<dbReference type="PIRSF" id="PIRSF006304">
    <property type="entry name" value="GatC"/>
    <property type="match status" value="1"/>
</dbReference>
<dbReference type="GO" id="GO:0009401">
    <property type="term" value="P:phosphoenolpyruvate-dependent sugar phosphotransferase system"/>
    <property type="evidence" value="ECO:0007669"/>
    <property type="project" value="UniProtKB-KW"/>
</dbReference>
<evidence type="ECO:0000256" key="1">
    <source>
        <dbReference type="ARBA" id="ARBA00004651"/>
    </source>
</evidence>
<dbReference type="Proteomes" id="UP000000927">
    <property type="component" value="Chromosome"/>
</dbReference>
<protein>
    <submittedName>
        <fullName evidence="11">Sugar transporter, PTS galactitol (Gat) family, IIC component</fullName>
    </submittedName>
</protein>
<name>D5ESK2_XYLR2</name>
<gene>
    <name evidence="11" type="ordered locus">PRU_1291</name>
</gene>
<dbReference type="eggNOG" id="COG3775">
    <property type="taxonomic scope" value="Bacteria"/>
</dbReference>
<evidence type="ECO:0000256" key="8">
    <source>
        <dbReference type="ARBA" id="ARBA00023136"/>
    </source>
</evidence>
<reference evidence="11 12" key="1">
    <citation type="journal article" date="2010" name="Microb. Ecol.">
        <title>Comparative genome analysis of Prevotella ruminicola and Prevotella bryantii: insights into their environmental niche.</title>
        <authorList>
            <consortium name="North American Consortium for Rumen Bacteria"/>
            <person name="Purushe J."/>
            <person name="Fouts D.E."/>
            <person name="Morrison M."/>
            <person name="White B.A."/>
            <person name="Mackie R.I."/>
            <person name="Coutinho P.M."/>
            <person name="Henrissat B."/>
            <person name="Nelson K.E."/>
        </authorList>
    </citation>
    <scope>NUCLEOTIDE SEQUENCE [LARGE SCALE GENOMIC DNA]</scope>
    <source>
        <strain evidence="12">ATCC 19189 / JCM 8958 / 23</strain>
    </source>
</reference>
<dbReference type="GO" id="GO:0015577">
    <property type="term" value="F:galactitol transmembrane transporter activity"/>
    <property type="evidence" value="ECO:0007669"/>
    <property type="project" value="InterPro"/>
</dbReference>
<dbReference type="PANTHER" id="PTHR37324:SF2">
    <property type="entry name" value="PTS SYSTEM GALACTITOL-SPECIFIC EIIC COMPONENT"/>
    <property type="match status" value="1"/>
</dbReference>
<feature type="transmembrane region" description="Helical" evidence="9">
    <location>
        <begin position="325"/>
        <end position="350"/>
    </location>
</feature>
<evidence type="ECO:0000313" key="11">
    <source>
        <dbReference type="EMBL" id="ADE81734.1"/>
    </source>
</evidence>
<comment type="subcellular location">
    <subcellularLocation>
        <location evidence="1">Cell membrane</location>
        <topology evidence="1">Multi-pass membrane protein</topology>
    </subcellularLocation>
</comment>
<evidence type="ECO:0000256" key="6">
    <source>
        <dbReference type="ARBA" id="ARBA00022692"/>
    </source>
</evidence>
<dbReference type="InterPro" id="IPR013014">
    <property type="entry name" value="PTS_EIIC_2"/>
</dbReference>
<feature type="transmembrane region" description="Helical" evidence="9">
    <location>
        <begin position="380"/>
        <end position="398"/>
    </location>
</feature>
<keyword evidence="4 11" id="KW-0762">Sugar transport</keyword>
<feature type="transmembrane region" description="Helical" evidence="9">
    <location>
        <begin position="171"/>
        <end position="191"/>
    </location>
</feature>
<evidence type="ECO:0000313" key="12">
    <source>
        <dbReference type="Proteomes" id="UP000000927"/>
    </source>
</evidence>
<keyword evidence="2" id="KW-0813">Transport</keyword>
<evidence type="ECO:0000259" key="10">
    <source>
        <dbReference type="PROSITE" id="PS51104"/>
    </source>
</evidence>
<proteinExistence type="predicted"/>